<feature type="transmembrane region" description="Helical" evidence="4">
    <location>
        <begin position="161"/>
        <end position="182"/>
    </location>
</feature>
<dbReference type="PANTHER" id="PTHR23534">
    <property type="entry name" value="MFS PERMEASE"/>
    <property type="match status" value="1"/>
</dbReference>
<feature type="domain" description="Major facilitator superfamily (MFS) profile" evidence="5">
    <location>
        <begin position="208"/>
        <end position="386"/>
    </location>
</feature>
<dbReference type="PANTHER" id="PTHR23534:SF1">
    <property type="entry name" value="MAJOR FACILITATOR SUPERFAMILY PROTEIN"/>
    <property type="match status" value="1"/>
</dbReference>
<name>A0ABY4E487_9NEIS</name>
<keyword evidence="1 4" id="KW-0812">Transmembrane</keyword>
<feature type="transmembrane region" description="Helical" evidence="4">
    <location>
        <begin position="209"/>
        <end position="228"/>
    </location>
</feature>
<dbReference type="PROSITE" id="PS50850">
    <property type="entry name" value="MFS"/>
    <property type="match status" value="1"/>
</dbReference>
<accession>A0ABY4E487</accession>
<evidence type="ECO:0000259" key="5">
    <source>
        <dbReference type="PROSITE" id="PS50850"/>
    </source>
</evidence>
<keyword evidence="2 4" id="KW-1133">Transmembrane helix</keyword>
<evidence type="ECO:0000256" key="3">
    <source>
        <dbReference type="ARBA" id="ARBA00023136"/>
    </source>
</evidence>
<protein>
    <submittedName>
        <fullName evidence="6">MFS transporter</fullName>
    </submittedName>
</protein>
<dbReference type="SUPFAM" id="SSF103473">
    <property type="entry name" value="MFS general substrate transporter"/>
    <property type="match status" value="1"/>
</dbReference>
<feature type="transmembrane region" description="Helical" evidence="4">
    <location>
        <begin position="96"/>
        <end position="118"/>
    </location>
</feature>
<reference evidence="6 7" key="1">
    <citation type="journal article" date="2022" name="Res Sq">
        <title>Evolution of multicellular longitudinally dividing oral cavity symbionts (Neisseriaceae).</title>
        <authorList>
            <person name="Nyongesa S."/>
            <person name="Weber P."/>
            <person name="Bernet E."/>
            <person name="Pullido F."/>
            <person name="Nieckarz M."/>
            <person name="Delaby M."/>
            <person name="Nieves C."/>
            <person name="Viehboeck T."/>
            <person name="Krause N."/>
            <person name="Rivera-Millot A."/>
            <person name="Nakamura A."/>
            <person name="Vischer N."/>
            <person name="VanNieuwenhze M."/>
            <person name="Brun Y."/>
            <person name="Cava F."/>
            <person name="Bulgheresi S."/>
            <person name="Veyrier F."/>
        </authorList>
    </citation>
    <scope>NUCLEOTIDE SEQUENCE [LARGE SCALE GENOMIC DNA]</scope>
    <source>
        <strain evidence="6 7">SN4</strain>
    </source>
</reference>
<evidence type="ECO:0000313" key="7">
    <source>
        <dbReference type="Proteomes" id="UP000832011"/>
    </source>
</evidence>
<feature type="transmembrane region" description="Helical" evidence="4">
    <location>
        <begin position="70"/>
        <end position="90"/>
    </location>
</feature>
<evidence type="ECO:0000256" key="1">
    <source>
        <dbReference type="ARBA" id="ARBA00022692"/>
    </source>
</evidence>
<proteinExistence type="predicted"/>
<dbReference type="Proteomes" id="UP000832011">
    <property type="component" value="Chromosome"/>
</dbReference>
<feature type="transmembrane region" description="Helical" evidence="4">
    <location>
        <begin position="37"/>
        <end position="58"/>
    </location>
</feature>
<dbReference type="Gene3D" id="1.20.1250.20">
    <property type="entry name" value="MFS general substrate transporter like domains"/>
    <property type="match status" value="1"/>
</dbReference>
<feature type="transmembrane region" description="Helical" evidence="4">
    <location>
        <begin position="362"/>
        <end position="380"/>
    </location>
</feature>
<gene>
    <name evidence="6" type="ORF">LVJ82_04870</name>
</gene>
<feature type="transmembrane region" description="Helical" evidence="4">
    <location>
        <begin position="274"/>
        <end position="293"/>
    </location>
</feature>
<feature type="transmembrane region" description="Helical" evidence="4">
    <location>
        <begin position="337"/>
        <end position="356"/>
    </location>
</feature>
<evidence type="ECO:0000256" key="2">
    <source>
        <dbReference type="ARBA" id="ARBA00022989"/>
    </source>
</evidence>
<evidence type="ECO:0000256" key="4">
    <source>
        <dbReference type="SAM" id="Phobius"/>
    </source>
</evidence>
<feature type="transmembrane region" description="Helical" evidence="4">
    <location>
        <begin position="240"/>
        <end position="262"/>
    </location>
</feature>
<feature type="transmembrane region" description="Helical" evidence="4">
    <location>
        <begin position="299"/>
        <end position="325"/>
    </location>
</feature>
<dbReference type="EMBL" id="CP091511">
    <property type="protein sequence ID" value="UOO90317.1"/>
    <property type="molecule type" value="Genomic_DNA"/>
</dbReference>
<dbReference type="InterPro" id="IPR036259">
    <property type="entry name" value="MFS_trans_sf"/>
</dbReference>
<dbReference type="RefSeq" id="WP_058355799.1">
    <property type="nucleotide sequence ID" value="NZ_CABKVG010000008.1"/>
</dbReference>
<feature type="transmembrane region" description="Helical" evidence="4">
    <location>
        <begin position="130"/>
        <end position="149"/>
    </location>
</feature>
<dbReference type="Pfam" id="PF07690">
    <property type="entry name" value="MFS_1"/>
    <property type="match status" value="1"/>
</dbReference>
<keyword evidence="7" id="KW-1185">Reference proteome</keyword>
<evidence type="ECO:0000313" key="6">
    <source>
        <dbReference type="EMBL" id="UOO90317.1"/>
    </source>
</evidence>
<dbReference type="InterPro" id="IPR011701">
    <property type="entry name" value="MFS"/>
</dbReference>
<sequence length="386" mass="41150">MPYTVWGLALAQALLTTGNILLVAVSALIGKQLASHPALVTAPVASQFLGLILATLPAAFLMQKLGRKKVFIIGNVFGIIGAAVAIQALLISSLLLFTLGIFLTGIAIGIAQQYRFAALDECAKDVHPKAISVVMSGGVLAAFIGPNLAIWSQQWFAQNVYVGAFVGLAGLYVLALILIIVLPLKSNTVNAAAAQTDVRSYGALFQQPLLVAATVSGAIGYGVMVFLMTATPLAMHHHDYAFPDIAVVIQWHVLGMFVPSFFTGHLIKRHGLKPIILLGCALLIISAIINLFGQSYYHFFTALLLLGVGWNFTFIGATQLVSLAYRPQEKGKVQGMNDFLVFSTAAVASLFAGQTVETIGWMWVNLISLPLVAMAMLLIAKSRTQA</sequence>
<organism evidence="6 7">
    <name type="scientific">Vitreoscilla massiliensis</name>
    <dbReference type="NCBI Taxonomy" id="1689272"/>
    <lineage>
        <taxon>Bacteria</taxon>
        <taxon>Pseudomonadati</taxon>
        <taxon>Pseudomonadota</taxon>
        <taxon>Betaproteobacteria</taxon>
        <taxon>Neisseriales</taxon>
        <taxon>Neisseriaceae</taxon>
        <taxon>Vitreoscilla</taxon>
    </lineage>
</organism>
<dbReference type="InterPro" id="IPR020846">
    <property type="entry name" value="MFS_dom"/>
</dbReference>
<keyword evidence="3 4" id="KW-0472">Membrane</keyword>